<evidence type="ECO:0008006" key="4">
    <source>
        <dbReference type="Google" id="ProtNLM"/>
    </source>
</evidence>
<dbReference type="InterPro" id="IPR036322">
    <property type="entry name" value="WD40_repeat_dom_sf"/>
</dbReference>
<dbReference type="Proteomes" id="UP000469452">
    <property type="component" value="Unassembled WGS sequence"/>
</dbReference>
<comment type="caution">
    <text evidence="2">The sequence shown here is derived from an EMBL/GenBank/DDBJ whole genome shotgun (WGS) entry which is preliminary data.</text>
</comment>
<dbReference type="EMBL" id="VJMI01017343">
    <property type="protein sequence ID" value="KAF0714113.1"/>
    <property type="molecule type" value="Genomic_DNA"/>
</dbReference>
<feature type="compositionally biased region" description="Gly residues" evidence="1">
    <location>
        <begin position="43"/>
        <end position="53"/>
    </location>
</feature>
<gene>
    <name evidence="2" type="ORF">AaE_011639</name>
</gene>
<name>A0A6A4ZX75_APHAT</name>
<dbReference type="SUPFAM" id="SSF50978">
    <property type="entry name" value="WD40 repeat-like"/>
    <property type="match status" value="1"/>
</dbReference>
<organism evidence="2 3">
    <name type="scientific">Aphanomyces astaci</name>
    <name type="common">Crayfish plague agent</name>
    <dbReference type="NCBI Taxonomy" id="112090"/>
    <lineage>
        <taxon>Eukaryota</taxon>
        <taxon>Sar</taxon>
        <taxon>Stramenopiles</taxon>
        <taxon>Oomycota</taxon>
        <taxon>Saprolegniomycetes</taxon>
        <taxon>Saprolegniales</taxon>
        <taxon>Verrucalvaceae</taxon>
        <taxon>Aphanomyces</taxon>
    </lineage>
</organism>
<evidence type="ECO:0000313" key="3">
    <source>
        <dbReference type="Proteomes" id="UP000469452"/>
    </source>
</evidence>
<feature type="compositionally biased region" description="Acidic residues" evidence="1">
    <location>
        <begin position="26"/>
        <end position="41"/>
    </location>
</feature>
<reference evidence="2 3" key="1">
    <citation type="submission" date="2019-06" db="EMBL/GenBank/DDBJ databases">
        <title>Genomics analysis of Aphanomyces spp. identifies a new class of oomycete effector associated with host adaptation.</title>
        <authorList>
            <person name="Gaulin E."/>
        </authorList>
    </citation>
    <scope>NUCLEOTIDE SEQUENCE [LARGE SCALE GENOMIC DNA]</scope>
    <source>
        <strain evidence="2 3">E</strain>
    </source>
</reference>
<feature type="compositionally biased region" description="Basic and acidic residues" evidence="1">
    <location>
        <begin position="57"/>
        <end position="80"/>
    </location>
</feature>
<evidence type="ECO:0000256" key="1">
    <source>
        <dbReference type="SAM" id="MobiDB-lite"/>
    </source>
</evidence>
<evidence type="ECO:0000313" key="2">
    <source>
        <dbReference type="EMBL" id="KAF0714113.1"/>
    </source>
</evidence>
<protein>
    <recommendedName>
        <fullName evidence="4">Anaphase-promoting complex subunit 4 WD40 domain-containing protein</fullName>
    </recommendedName>
</protein>
<accession>A0A6A4ZX75</accession>
<dbReference type="Gene3D" id="2.130.10.10">
    <property type="entry name" value="YVTN repeat-like/Quinoprotein amine dehydrogenase"/>
    <property type="match status" value="1"/>
</dbReference>
<proteinExistence type="predicted"/>
<feature type="region of interest" description="Disordered" evidence="1">
    <location>
        <begin position="1"/>
        <end position="89"/>
    </location>
</feature>
<dbReference type="InterPro" id="IPR015943">
    <property type="entry name" value="WD40/YVTN_repeat-like_dom_sf"/>
</dbReference>
<dbReference type="VEuPathDB" id="FungiDB:H257_13643"/>
<dbReference type="AlphaFoldDB" id="A0A6A4ZX75"/>
<sequence length="497" mass="52183">MESTQNDVPPPLSHRPLALPPMENVSFEDDMWSNIFAEDEAGAVGGGADGGPDGPSEDSKASSHDWHHLSSDDDDDHRTNDQQPPVGTPEYWTAVSLSQADYAPSHVDHQPPPNVLLSSSGGVAFETSPLRCRHSRLLLVVHLQVIPVATTALSKPLCRFDGLVVVGTDGDAAVAPGRLVLSNFRSPNPMAATTSLPVASMVRDLQWVNPTIVAVAVGKDIQLVQVGATGGVDSAATTAACFVGAPITMAHSNAIREMAVPPLGCGRDGCILSGGFDETVCVTDLEKHDVLLKFDARNVVSSVRWMPGEASHVSWTTDGGMFSIADLRVRSSTGQINFDSALAFGHVGGLFSHDYVSPTTVVVGYESGHVACLDLRKPSKESCFLVCKTPLTSVGEVRKCPATAECALFGAGGFSLVHFHATTPDTDQWHISFASKLANACQTSGDFAMGDPNLMAVSDSAGTVSLYDVSTSSATTASLHSFGDGLVASPRSHAMSF</sequence>